<name>A0A653A0Y4_UNCDX</name>
<dbReference type="EMBL" id="UPXX01000009">
    <property type="protein sequence ID" value="VBB41707.1"/>
    <property type="molecule type" value="Genomic_DNA"/>
</dbReference>
<protein>
    <recommendedName>
        <fullName evidence="2">Cytoplasmic protein</fullName>
    </recommendedName>
</protein>
<reference evidence="1" key="1">
    <citation type="submission" date="2018-07" db="EMBL/GenBank/DDBJ databases">
        <authorList>
            <consortium name="Genoscope - CEA"/>
            <person name="William W."/>
        </authorList>
    </citation>
    <scope>NUCLEOTIDE SEQUENCE</scope>
    <source>
        <strain evidence="1">IK1</strain>
    </source>
</reference>
<sequence length="95" mass="11307">MEKNRHRFSESYDGLLGFGFDRDVDASTLTYFLQRFAQDDLMALIRRRISQEDIHALADLVMQIMKKYLSEPEYHRYFLRDEEEPPADSSPKTSR</sequence>
<organism evidence="1">
    <name type="scientific">Uncultured Desulfatiglans sp</name>
    <dbReference type="NCBI Taxonomy" id="1748965"/>
    <lineage>
        <taxon>Bacteria</taxon>
        <taxon>Pseudomonadati</taxon>
        <taxon>Thermodesulfobacteriota</taxon>
        <taxon>Desulfobacteria</taxon>
        <taxon>Desulfatiglandales</taxon>
        <taxon>Desulfatiglandaceae</taxon>
        <taxon>Desulfatiglans</taxon>
        <taxon>environmental samples</taxon>
    </lineage>
</organism>
<evidence type="ECO:0000313" key="1">
    <source>
        <dbReference type="EMBL" id="VBB41707.1"/>
    </source>
</evidence>
<evidence type="ECO:0008006" key="2">
    <source>
        <dbReference type="Google" id="ProtNLM"/>
    </source>
</evidence>
<gene>
    <name evidence="1" type="ORF">TRIP_B170009</name>
</gene>
<accession>A0A653A0Y4</accession>
<dbReference type="AlphaFoldDB" id="A0A653A0Y4"/>
<proteinExistence type="predicted"/>